<feature type="domain" description="RACo C-terminal" evidence="1">
    <location>
        <begin position="247"/>
        <end position="503"/>
    </location>
</feature>
<dbReference type="InterPro" id="IPR027980">
    <property type="entry name" value="RACo_C"/>
</dbReference>
<feature type="domain" description="RACo-like middle region" evidence="3">
    <location>
        <begin position="86"/>
        <end position="244"/>
    </location>
</feature>
<name>A0A949WQK0_9CLOT</name>
<gene>
    <name evidence="4" type="ORF">I6U48_08095</name>
</gene>
<dbReference type="Pfam" id="PF17650">
    <property type="entry name" value="RACo_linker"/>
    <property type="match status" value="1"/>
</dbReference>
<evidence type="ECO:0000259" key="1">
    <source>
        <dbReference type="Pfam" id="PF14574"/>
    </source>
</evidence>
<comment type="caution">
    <text evidence="4">The sequence shown here is derived from an EMBL/GenBank/DDBJ whole genome shotgun (WGS) entry which is preliminary data.</text>
</comment>
<sequence length="520" mass="57751">MKPICKKEYLELKPPGFGDTVADKDRILQALKPKYGDVYISMSTLKFYYKLLRNFDWELTVTMVHNSYSWEIIIIERGNTTDKNFAYAADLGSTTVIMQLVDLNSGNILGEESIVNHQATYGADILSRIFYVKDNDDHLKEIQQCTLSNFIELMDKLYSLTGISPAECGALIIGGNTTMIHFLFGIDPWFIFSTPYTPSFNRCEFISGRDIGLPFNGLVYCFPSVANYLGGDIISGLLTTDIHKRSELALYMDIGTNGEMILGNNEVMIGVAGAAGPALEGGISKQGMRASAGAVDSVRIVNNEMIITTIQNEKPIGICGSGIVDLLAEMLLEGWIDYSGRFVPGKSERIVLREGEYAVIYAWENESGSNEELLFSQTDILNFMDTKAAANTMVAFLLDELGIVPQEVKRIYMAGAFGTYINLESAITIGLYPDLPRERFVQIGNGSLKGACMLLKDEEELLAVESIVKNINYLQLGEAKDFLSKMYAAKFLPHTDFTLYPTVMENIKHRRCKEDSISNG</sequence>
<dbReference type="PANTHER" id="PTHR42895">
    <property type="entry name" value="IRON-SULFUR CLUSTER-BINDING PROTEIN-RELATED"/>
    <property type="match status" value="1"/>
</dbReference>
<dbReference type="Proteomes" id="UP000694308">
    <property type="component" value="Unassembled WGS sequence"/>
</dbReference>
<dbReference type="Pfam" id="PF17651">
    <property type="entry name" value="Raco_middle"/>
    <property type="match status" value="1"/>
</dbReference>
<feature type="domain" description="RACo linker region" evidence="2">
    <location>
        <begin position="1"/>
        <end position="81"/>
    </location>
</feature>
<evidence type="ECO:0000259" key="2">
    <source>
        <dbReference type="Pfam" id="PF17650"/>
    </source>
</evidence>
<evidence type="ECO:0000313" key="4">
    <source>
        <dbReference type="EMBL" id="MBV7272871.1"/>
    </source>
</evidence>
<keyword evidence="5" id="KW-1185">Reference proteome</keyword>
<dbReference type="EMBL" id="JAEEGC010000034">
    <property type="protein sequence ID" value="MBV7272871.1"/>
    <property type="molecule type" value="Genomic_DNA"/>
</dbReference>
<evidence type="ECO:0000259" key="3">
    <source>
        <dbReference type="Pfam" id="PF17651"/>
    </source>
</evidence>
<reference evidence="4" key="1">
    <citation type="submission" date="2020-12" db="EMBL/GenBank/DDBJ databases">
        <title>Clostridium thailandense sp. nov., a novel acetogenic bacterium isolated from peat land soil in Thailand.</title>
        <authorList>
            <person name="Chaikitkaew S."/>
            <person name="Birkeland N.K."/>
        </authorList>
    </citation>
    <scope>NUCLEOTIDE SEQUENCE</scope>
    <source>
        <strain evidence="4">PL3</strain>
    </source>
</reference>
<organism evidence="4 5">
    <name type="scientific">Clostridium thailandense</name>
    <dbReference type="NCBI Taxonomy" id="2794346"/>
    <lineage>
        <taxon>Bacteria</taxon>
        <taxon>Bacillati</taxon>
        <taxon>Bacillota</taxon>
        <taxon>Clostridia</taxon>
        <taxon>Eubacteriales</taxon>
        <taxon>Clostridiaceae</taxon>
        <taxon>Clostridium</taxon>
    </lineage>
</organism>
<dbReference type="AlphaFoldDB" id="A0A949WQK0"/>
<proteinExistence type="predicted"/>
<protein>
    <submittedName>
        <fullName evidence="4">DUF4445 domain-containing protein</fullName>
    </submittedName>
</protein>
<accession>A0A949WQK0</accession>
<dbReference type="InterPro" id="IPR041414">
    <property type="entry name" value="Raco-like_middle"/>
</dbReference>
<dbReference type="Pfam" id="PF14574">
    <property type="entry name" value="RACo_C_ter"/>
    <property type="match status" value="1"/>
</dbReference>
<evidence type="ECO:0000313" key="5">
    <source>
        <dbReference type="Proteomes" id="UP000694308"/>
    </source>
</evidence>
<dbReference type="PANTHER" id="PTHR42895:SF1">
    <property type="entry name" value="IRON-SULFUR CLUSTER PROTEIN"/>
    <property type="match status" value="1"/>
</dbReference>
<dbReference type="InterPro" id="IPR052911">
    <property type="entry name" value="Corrinoid_activation_enz"/>
</dbReference>
<dbReference type="InterPro" id="IPR040506">
    <property type="entry name" value="RACo_linker"/>
</dbReference>